<keyword evidence="2" id="KW-1185">Reference proteome</keyword>
<protein>
    <submittedName>
        <fullName evidence="1">Uncharacterized protein</fullName>
    </submittedName>
</protein>
<dbReference type="Proteomes" id="UP000265520">
    <property type="component" value="Unassembled WGS sequence"/>
</dbReference>
<organism evidence="1 2">
    <name type="scientific">Trifolium medium</name>
    <dbReference type="NCBI Taxonomy" id="97028"/>
    <lineage>
        <taxon>Eukaryota</taxon>
        <taxon>Viridiplantae</taxon>
        <taxon>Streptophyta</taxon>
        <taxon>Embryophyta</taxon>
        <taxon>Tracheophyta</taxon>
        <taxon>Spermatophyta</taxon>
        <taxon>Magnoliopsida</taxon>
        <taxon>eudicotyledons</taxon>
        <taxon>Gunneridae</taxon>
        <taxon>Pentapetalae</taxon>
        <taxon>rosids</taxon>
        <taxon>fabids</taxon>
        <taxon>Fabales</taxon>
        <taxon>Fabaceae</taxon>
        <taxon>Papilionoideae</taxon>
        <taxon>50 kb inversion clade</taxon>
        <taxon>NPAAA clade</taxon>
        <taxon>Hologalegina</taxon>
        <taxon>IRL clade</taxon>
        <taxon>Trifolieae</taxon>
        <taxon>Trifolium</taxon>
    </lineage>
</organism>
<feature type="non-terminal residue" evidence="1">
    <location>
        <position position="1"/>
    </location>
</feature>
<evidence type="ECO:0000313" key="1">
    <source>
        <dbReference type="EMBL" id="MCI80678.1"/>
    </source>
</evidence>
<accession>A0A392UXG2</accession>
<reference evidence="1 2" key="1">
    <citation type="journal article" date="2018" name="Front. Plant Sci.">
        <title>Red Clover (Trifolium pratense) and Zigzag Clover (T. medium) - A Picture of Genomic Similarities and Differences.</title>
        <authorList>
            <person name="Dluhosova J."/>
            <person name="Istvanek J."/>
            <person name="Nedelnik J."/>
            <person name="Repkova J."/>
        </authorList>
    </citation>
    <scope>NUCLEOTIDE SEQUENCE [LARGE SCALE GENOMIC DNA]</scope>
    <source>
        <strain evidence="2">cv. 10/8</strain>
        <tissue evidence="1">Leaf</tissue>
    </source>
</reference>
<dbReference type="EMBL" id="LXQA011000743">
    <property type="protein sequence ID" value="MCI80678.1"/>
    <property type="molecule type" value="Genomic_DNA"/>
</dbReference>
<evidence type="ECO:0000313" key="2">
    <source>
        <dbReference type="Proteomes" id="UP000265520"/>
    </source>
</evidence>
<dbReference type="AlphaFoldDB" id="A0A392UXG2"/>
<comment type="caution">
    <text evidence="1">The sequence shown here is derived from an EMBL/GenBank/DDBJ whole genome shotgun (WGS) entry which is preliminary data.</text>
</comment>
<name>A0A392UXG2_9FABA</name>
<sequence length="45" mass="5284">LDFAWRAPSEAKQKVFMFLARSSEFSRLAIFYLAWRGVFTLARQA</sequence>
<proteinExistence type="predicted"/>